<comment type="caution">
    <text evidence="2">The sequence shown here is derived from an EMBL/GenBank/DDBJ whole genome shotgun (WGS) entry which is preliminary data.</text>
</comment>
<evidence type="ECO:0000313" key="4">
    <source>
        <dbReference type="Proteomes" id="UP001500220"/>
    </source>
</evidence>
<name>A0A917NBM9_9PSEU</name>
<sequence>MVFRGRAPVTFGTSPPTRLLPAVIVVAKQQLGTAMAEPHGIDHLDATFARDLAWAQKLREQLAQVPTTEEPADSEQS</sequence>
<organism evidence="2 3">
    <name type="scientific">Saccharopolyspora thermophila</name>
    <dbReference type="NCBI Taxonomy" id="89367"/>
    <lineage>
        <taxon>Bacteria</taxon>
        <taxon>Bacillati</taxon>
        <taxon>Actinomycetota</taxon>
        <taxon>Actinomycetes</taxon>
        <taxon>Pseudonocardiales</taxon>
        <taxon>Pseudonocardiaceae</taxon>
        <taxon>Saccharopolyspora</taxon>
    </lineage>
</organism>
<reference evidence="1 4" key="2">
    <citation type="journal article" date="2019" name="Int. J. Syst. Evol. Microbiol.">
        <title>The Global Catalogue of Microorganisms (GCM) 10K type strain sequencing project: providing services to taxonomists for standard genome sequencing and annotation.</title>
        <authorList>
            <consortium name="The Broad Institute Genomics Platform"/>
            <consortium name="The Broad Institute Genome Sequencing Center for Infectious Disease"/>
            <person name="Wu L."/>
            <person name="Ma J."/>
        </authorList>
    </citation>
    <scope>NUCLEOTIDE SEQUENCE [LARGE SCALE GENOMIC DNA]</scope>
    <source>
        <strain evidence="1 4">JCM 10664</strain>
    </source>
</reference>
<protein>
    <submittedName>
        <fullName evidence="2">Uncharacterized protein</fullName>
    </submittedName>
</protein>
<dbReference type="AlphaFoldDB" id="A0A917NBM9"/>
<evidence type="ECO:0000313" key="3">
    <source>
        <dbReference type="Proteomes" id="UP000597989"/>
    </source>
</evidence>
<evidence type="ECO:0000313" key="1">
    <source>
        <dbReference type="EMBL" id="GAA0536287.1"/>
    </source>
</evidence>
<accession>A0A917NBM9</accession>
<dbReference type="EMBL" id="BMMT01000007">
    <property type="protein sequence ID" value="GGI86071.1"/>
    <property type="molecule type" value="Genomic_DNA"/>
</dbReference>
<keyword evidence="4" id="KW-1185">Reference proteome</keyword>
<reference evidence="2" key="3">
    <citation type="submission" date="2020-09" db="EMBL/GenBank/DDBJ databases">
        <authorList>
            <person name="Sun Q."/>
            <person name="Zhou Y."/>
        </authorList>
    </citation>
    <scope>NUCLEOTIDE SEQUENCE</scope>
    <source>
        <strain evidence="2">CGMCC 4.7206</strain>
    </source>
</reference>
<reference evidence="2 3" key="1">
    <citation type="journal article" date="2014" name="Int. J. Syst. Evol. Microbiol.">
        <title>Complete genome sequence of Corynebacterium casei LMG S-19264T (=DSM 44701T), isolated from a smear-ripened cheese.</title>
        <authorList>
            <consortium name="US DOE Joint Genome Institute (JGI-PGF)"/>
            <person name="Walter F."/>
            <person name="Albersmeier A."/>
            <person name="Kalinowski J."/>
            <person name="Ruckert C."/>
        </authorList>
    </citation>
    <scope>NUCLEOTIDE SEQUENCE [LARGE SCALE GENOMIC DNA]</scope>
    <source>
        <strain evidence="2 3">CGMCC 4.7206</strain>
    </source>
</reference>
<dbReference type="Proteomes" id="UP000597989">
    <property type="component" value="Unassembled WGS sequence"/>
</dbReference>
<evidence type="ECO:0000313" key="2">
    <source>
        <dbReference type="EMBL" id="GGI86071.1"/>
    </source>
</evidence>
<reference evidence="1" key="4">
    <citation type="submission" date="2023-12" db="EMBL/GenBank/DDBJ databases">
        <authorList>
            <person name="Sun Q."/>
            <person name="Inoue M."/>
        </authorList>
    </citation>
    <scope>NUCLEOTIDE SEQUENCE</scope>
    <source>
        <strain evidence="1">JCM 10664</strain>
    </source>
</reference>
<gene>
    <name evidence="1" type="ORF">GCM10009545_43770</name>
    <name evidence="2" type="ORF">GCM10011581_23980</name>
</gene>
<dbReference type="EMBL" id="BAAAHC010000019">
    <property type="protein sequence ID" value="GAA0536287.1"/>
    <property type="molecule type" value="Genomic_DNA"/>
</dbReference>
<proteinExistence type="predicted"/>
<dbReference type="Proteomes" id="UP001500220">
    <property type="component" value="Unassembled WGS sequence"/>
</dbReference>